<evidence type="ECO:0008006" key="9">
    <source>
        <dbReference type="Google" id="ProtNLM"/>
    </source>
</evidence>
<dbReference type="InterPro" id="IPR006639">
    <property type="entry name" value="Preselin/SPP"/>
</dbReference>
<sequence length="375" mass="40123">MRVEQGNSTGSESGSGMGQIAPAYAVLLAAQILPFVCRNVAGDIAYFLTTATATVFIGAKRAMWEQVAERISQRAAALAPMIASSYLFGLYLLLKYSQIDINTIMAAFSTLLGAICLSESMQPVMHTLIPEPFRSFALWKKDDASSQEGFYGFQAASWLLGLSTAAAYALHVEPNFLLNNILAWGIAARTISLIQPSSFLVAAGLLTGLFLYDVFWVFGTDVMVTVAMAIDAPAKFLFPRDLSSYADPSSVYPYAVLGLGDIVVPSLFASLALTIDKRIVYQTSPSAIGHVPSGPYFRASFIAYFVGLGLTFVANTLTSHAQPALFYLVPSLLGSSLLTAAMRGEMKSIVAFQNDVVTEGNDNGDSDNDKGDSVS</sequence>
<feature type="transmembrane region" description="Helical" evidence="7">
    <location>
        <begin position="199"/>
        <end position="218"/>
    </location>
</feature>
<dbReference type="EMBL" id="HBGH01008065">
    <property type="protein sequence ID" value="CAD9232328.1"/>
    <property type="molecule type" value="Transcribed_RNA"/>
</dbReference>
<evidence type="ECO:0000256" key="2">
    <source>
        <dbReference type="ARBA" id="ARBA00006859"/>
    </source>
</evidence>
<organism evidence="8">
    <name type="scientific">Compsopogon caeruleus</name>
    <dbReference type="NCBI Taxonomy" id="31354"/>
    <lineage>
        <taxon>Eukaryota</taxon>
        <taxon>Rhodophyta</taxon>
        <taxon>Compsopogonophyceae</taxon>
        <taxon>Compsopogonales</taxon>
        <taxon>Compsopogonaceae</taxon>
        <taxon>Compsopogon</taxon>
    </lineage>
</organism>
<feature type="transmembrane region" description="Helical" evidence="7">
    <location>
        <begin position="106"/>
        <end position="129"/>
    </location>
</feature>
<comment type="subcellular location">
    <subcellularLocation>
        <location evidence="1">Endomembrane system</location>
        <topology evidence="1">Multi-pass membrane protein</topology>
    </subcellularLocation>
</comment>
<name>A0A7S1XEF9_9RHOD</name>
<feature type="transmembrane region" description="Helical" evidence="7">
    <location>
        <begin position="251"/>
        <end position="275"/>
    </location>
</feature>
<dbReference type="SMART" id="SM00730">
    <property type="entry name" value="PSN"/>
    <property type="match status" value="1"/>
</dbReference>
<keyword evidence="6 7" id="KW-0472">Membrane</keyword>
<evidence type="ECO:0000313" key="8">
    <source>
        <dbReference type="EMBL" id="CAD9232328.1"/>
    </source>
</evidence>
<evidence type="ECO:0000256" key="5">
    <source>
        <dbReference type="ARBA" id="ARBA00022989"/>
    </source>
</evidence>
<dbReference type="InterPro" id="IPR007369">
    <property type="entry name" value="Peptidase_A22B_SPP"/>
</dbReference>
<evidence type="ECO:0000256" key="6">
    <source>
        <dbReference type="ARBA" id="ARBA00023136"/>
    </source>
</evidence>
<feature type="transmembrane region" description="Helical" evidence="7">
    <location>
        <begin position="75"/>
        <end position="94"/>
    </location>
</feature>
<dbReference type="GO" id="GO:0042500">
    <property type="term" value="F:aspartic endopeptidase activity, intramembrane cleaving"/>
    <property type="evidence" value="ECO:0007669"/>
    <property type="project" value="InterPro"/>
</dbReference>
<dbReference type="PANTHER" id="PTHR12174">
    <property type="entry name" value="SIGNAL PEPTIDE PEPTIDASE"/>
    <property type="match status" value="1"/>
</dbReference>
<keyword evidence="5 7" id="KW-1133">Transmembrane helix</keyword>
<dbReference type="Pfam" id="PF04258">
    <property type="entry name" value="Peptidase_A22B"/>
    <property type="match status" value="1"/>
</dbReference>
<dbReference type="PANTHER" id="PTHR12174:SF73">
    <property type="entry name" value="SIGNAL PEPTIDE PEPTIDASE DOMAIN CONTAINING PROTEIN"/>
    <property type="match status" value="1"/>
</dbReference>
<evidence type="ECO:0000256" key="3">
    <source>
        <dbReference type="ARBA" id="ARBA00022692"/>
    </source>
</evidence>
<protein>
    <recommendedName>
        <fullName evidence="9">Minor histocompatibility antigen H13</fullName>
    </recommendedName>
</protein>
<keyword evidence="3 7" id="KW-0812">Transmembrane</keyword>
<gene>
    <name evidence="8" type="ORF">CCAE0312_LOCUS4409</name>
</gene>
<dbReference type="GO" id="GO:0006465">
    <property type="term" value="P:signal peptide processing"/>
    <property type="evidence" value="ECO:0007669"/>
    <property type="project" value="TreeGrafter"/>
</dbReference>
<feature type="transmembrane region" description="Helical" evidence="7">
    <location>
        <begin position="296"/>
        <end position="318"/>
    </location>
</feature>
<comment type="similarity">
    <text evidence="2">Belongs to the peptidase A22B family.</text>
</comment>
<proteinExistence type="inferred from homology"/>
<feature type="transmembrane region" description="Helical" evidence="7">
    <location>
        <begin position="149"/>
        <end position="170"/>
    </location>
</feature>
<dbReference type="GO" id="GO:0098554">
    <property type="term" value="C:cytoplasmic side of endoplasmic reticulum membrane"/>
    <property type="evidence" value="ECO:0007669"/>
    <property type="project" value="TreeGrafter"/>
</dbReference>
<feature type="transmembrane region" description="Helical" evidence="7">
    <location>
        <begin position="324"/>
        <end position="342"/>
    </location>
</feature>
<feature type="transmembrane region" description="Helical" evidence="7">
    <location>
        <begin position="20"/>
        <end position="37"/>
    </location>
</feature>
<keyword evidence="4" id="KW-0378">Hydrolase</keyword>
<evidence type="ECO:0000256" key="1">
    <source>
        <dbReference type="ARBA" id="ARBA00004127"/>
    </source>
</evidence>
<feature type="transmembrane region" description="Helical" evidence="7">
    <location>
        <begin position="44"/>
        <end position="63"/>
    </location>
</feature>
<dbReference type="AlphaFoldDB" id="A0A7S1XEF9"/>
<evidence type="ECO:0000256" key="7">
    <source>
        <dbReference type="SAM" id="Phobius"/>
    </source>
</evidence>
<dbReference type="GO" id="GO:0033619">
    <property type="term" value="P:membrane protein proteolysis"/>
    <property type="evidence" value="ECO:0007669"/>
    <property type="project" value="TreeGrafter"/>
</dbReference>
<reference evidence="8" key="1">
    <citation type="submission" date="2021-01" db="EMBL/GenBank/DDBJ databases">
        <authorList>
            <person name="Corre E."/>
            <person name="Pelletier E."/>
            <person name="Niang G."/>
            <person name="Scheremetjew M."/>
            <person name="Finn R."/>
            <person name="Kale V."/>
            <person name="Holt S."/>
            <person name="Cochrane G."/>
            <person name="Meng A."/>
            <person name="Brown T."/>
            <person name="Cohen L."/>
        </authorList>
    </citation>
    <scope>NUCLEOTIDE SEQUENCE</scope>
    <source>
        <strain evidence="8">SAG 36.94</strain>
    </source>
</reference>
<accession>A0A7S1XEF9</accession>
<dbReference type="GO" id="GO:0098553">
    <property type="term" value="C:lumenal side of endoplasmic reticulum membrane"/>
    <property type="evidence" value="ECO:0007669"/>
    <property type="project" value="TreeGrafter"/>
</dbReference>
<evidence type="ECO:0000256" key="4">
    <source>
        <dbReference type="ARBA" id="ARBA00022801"/>
    </source>
</evidence>